<evidence type="ECO:0000313" key="4">
    <source>
        <dbReference type="Proteomes" id="UP001546774"/>
    </source>
</evidence>
<feature type="domain" description="Spore protein YkvP/CgeB glycosyl transferase-like" evidence="2">
    <location>
        <begin position="269"/>
        <end position="384"/>
    </location>
</feature>
<dbReference type="InterPro" id="IPR055259">
    <property type="entry name" value="YkvP/CgeB_Glyco_trans-like"/>
</dbReference>
<protein>
    <submittedName>
        <fullName evidence="3">DUF3880 domain-containing protein</fullName>
    </submittedName>
</protein>
<dbReference type="Pfam" id="PF13524">
    <property type="entry name" value="Glyco_trans_1_2"/>
    <property type="match status" value="1"/>
</dbReference>
<evidence type="ECO:0000259" key="1">
    <source>
        <dbReference type="Pfam" id="PF12996"/>
    </source>
</evidence>
<dbReference type="Pfam" id="PF12996">
    <property type="entry name" value="DUF3880"/>
    <property type="match status" value="1"/>
</dbReference>
<dbReference type="EMBL" id="JBBMFS010000003">
    <property type="protein sequence ID" value="MEQ2554417.1"/>
    <property type="molecule type" value="Genomic_DNA"/>
</dbReference>
<accession>A0ABV1H4W2</accession>
<evidence type="ECO:0000313" key="3">
    <source>
        <dbReference type="EMBL" id="MEQ2554417.1"/>
    </source>
</evidence>
<sequence length="391" mass="46064">MNVLIFEYKNIGIEDICEALKNLGHSFKCITHKAIGDSFNKEFDDLFDKEIELAKYDCVFTFNYLPIISNCCNRHHIPYISHVYDSPLVALYSYTIINPCNYVFLFDKSVYLEFKKENINTVYYMPLAVNVFRLDSMMKDIGTEEKKFYSSDVSFVGSMYNEKHNFYERMKNISPYTKGYLEGIMQAQSQVYGDYFIEQLLKPDILADMKKSLPFQSSRNGVETEEWLFAYYVIARKMANMERTSILKQVSESFQTKLFTRNQTPELPDIQNMGPVDYYNMMPYVFRLSSINLNISLRSIKTGIPLRCLDIMGAGGFLLSNYQADFYEHFIPREDLILYESVDDLLKKCAYYLRHESERKQIAINGYNKVKEYHTYEVRLQQMFDIVFSRI</sequence>
<proteinExistence type="predicted"/>
<keyword evidence="4" id="KW-1185">Reference proteome</keyword>
<name>A0ABV1H4W2_9FIRM</name>
<dbReference type="Proteomes" id="UP001546774">
    <property type="component" value="Unassembled WGS sequence"/>
</dbReference>
<comment type="caution">
    <text evidence="3">The sequence shown here is derived from an EMBL/GenBank/DDBJ whole genome shotgun (WGS) entry which is preliminary data.</text>
</comment>
<evidence type="ECO:0000259" key="2">
    <source>
        <dbReference type="Pfam" id="PF13524"/>
    </source>
</evidence>
<feature type="domain" description="Spore protein YkvP N-terminal" evidence="1">
    <location>
        <begin position="84"/>
        <end position="160"/>
    </location>
</feature>
<organism evidence="3 4">
    <name type="scientific">Lachnospira intestinalis</name>
    <dbReference type="NCBI Taxonomy" id="3133158"/>
    <lineage>
        <taxon>Bacteria</taxon>
        <taxon>Bacillati</taxon>
        <taxon>Bacillota</taxon>
        <taxon>Clostridia</taxon>
        <taxon>Lachnospirales</taxon>
        <taxon>Lachnospiraceae</taxon>
        <taxon>Lachnospira</taxon>
    </lineage>
</organism>
<dbReference type="InterPro" id="IPR024542">
    <property type="entry name" value="YkvP_N"/>
</dbReference>
<reference evidence="3" key="1">
    <citation type="submission" date="2024-03" db="EMBL/GenBank/DDBJ databases">
        <title>Human intestinal bacterial collection.</title>
        <authorList>
            <person name="Pauvert C."/>
            <person name="Hitch T.C.A."/>
            <person name="Clavel T."/>
        </authorList>
    </citation>
    <scope>NUCLEOTIDE SEQUENCE [LARGE SCALE GENOMIC DNA]</scope>
    <source>
        <strain evidence="3">CLA-AA-H89B</strain>
    </source>
</reference>
<gene>
    <name evidence="3" type="ORF">WMO37_05210</name>
</gene>